<dbReference type="Gene3D" id="1.10.10.10">
    <property type="entry name" value="Winged helix-like DNA-binding domain superfamily/Winged helix DNA-binding domain"/>
    <property type="match status" value="1"/>
</dbReference>
<dbReference type="SMART" id="SM00347">
    <property type="entry name" value="HTH_MARR"/>
    <property type="match status" value="1"/>
</dbReference>
<dbReference type="InterPro" id="IPR036388">
    <property type="entry name" value="WH-like_DNA-bd_sf"/>
</dbReference>
<dbReference type="InterPro" id="IPR036390">
    <property type="entry name" value="WH_DNA-bd_sf"/>
</dbReference>
<reference evidence="2 3" key="1">
    <citation type="submission" date="2021-02" db="EMBL/GenBank/DDBJ databases">
        <title>Actinophytocola xerophila sp. nov., isolated from soil of cotton cropping field.</title>
        <authorList>
            <person name="Huang R."/>
            <person name="Chen X."/>
            <person name="Ge X."/>
            <person name="Liu W."/>
        </authorList>
    </citation>
    <scope>NUCLEOTIDE SEQUENCE [LARGE SCALE GENOMIC DNA]</scope>
    <source>
        <strain evidence="2 3">S1-96</strain>
    </source>
</reference>
<dbReference type="Proteomes" id="UP001156441">
    <property type="component" value="Unassembled WGS sequence"/>
</dbReference>
<dbReference type="Pfam" id="PF12802">
    <property type="entry name" value="MarR_2"/>
    <property type="match status" value="1"/>
</dbReference>
<proteinExistence type="predicted"/>
<keyword evidence="3" id="KW-1185">Reference proteome</keyword>
<comment type="caution">
    <text evidence="2">The sequence shown here is derived from an EMBL/GenBank/DDBJ whole genome shotgun (WGS) entry which is preliminary data.</text>
</comment>
<dbReference type="InterPro" id="IPR039422">
    <property type="entry name" value="MarR/SlyA-like"/>
</dbReference>
<accession>A0ABT2J9L3</accession>
<dbReference type="EMBL" id="JAFFZE010000011">
    <property type="protein sequence ID" value="MCT2584140.1"/>
    <property type="molecule type" value="Genomic_DNA"/>
</dbReference>
<dbReference type="PROSITE" id="PS50995">
    <property type="entry name" value="HTH_MARR_2"/>
    <property type="match status" value="1"/>
</dbReference>
<gene>
    <name evidence="2" type="ORF">JT362_13530</name>
</gene>
<sequence length="154" mass="16509">MSPQAHIADIASALVALRRSQTRRALARLAERRGERTGPPDAVFDLLDALADRTERLTVTEAAAALGVDQARASRLAAQAIGAGLARREPDQADGRRSILALTPDGHAALDRISAFRRATVADATADWSADDRAALAELLTRFVRDFAARTEAR</sequence>
<protein>
    <submittedName>
        <fullName evidence="2">MarR family transcriptional regulator</fullName>
    </submittedName>
</protein>
<dbReference type="RefSeq" id="WP_260191537.1">
    <property type="nucleotide sequence ID" value="NZ_JAFFZE010000011.1"/>
</dbReference>
<feature type="domain" description="HTH marR-type" evidence="1">
    <location>
        <begin position="7"/>
        <end position="145"/>
    </location>
</feature>
<dbReference type="InterPro" id="IPR000835">
    <property type="entry name" value="HTH_MarR-typ"/>
</dbReference>
<evidence type="ECO:0000313" key="2">
    <source>
        <dbReference type="EMBL" id="MCT2584140.1"/>
    </source>
</evidence>
<name>A0ABT2J9L3_9PSEU</name>
<dbReference type="SUPFAM" id="SSF46785">
    <property type="entry name" value="Winged helix' DNA-binding domain"/>
    <property type="match status" value="1"/>
</dbReference>
<dbReference type="PANTHER" id="PTHR33164">
    <property type="entry name" value="TRANSCRIPTIONAL REGULATOR, MARR FAMILY"/>
    <property type="match status" value="1"/>
</dbReference>
<organism evidence="2 3">
    <name type="scientific">Actinophytocola gossypii</name>
    <dbReference type="NCBI Taxonomy" id="2812003"/>
    <lineage>
        <taxon>Bacteria</taxon>
        <taxon>Bacillati</taxon>
        <taxon>Actinomycetota</taxon>
        <taxon>Actinomycetes</taxon>
        <taxon>Pseudonocardiales</taxon>
        <taxon>Pseudonocardiaceae</taxon>
    </lineage>
</organism>
<dbReference type="PANTHER" id="PTHR33164:SF57">
    <property type="entry name" value="MARR-FAMILY TRANSCRIPTIONAL REGULATOR"/>
    <property type="match status" value="1"/>
</dbReference>
<evidence type="ECO:0000313" key="3">
    <source>
        <dbReference type="Proteomes" id="UP001156441"/>
    </source>
</evidence>
<evidence type="ECO:0000259" key="1">
    <source>
        <dbReference type="PROSITE" id="PS50995"/>
    </source>
</evidence>